<name>A0A7V5U2Q9_9BACT</name>
<dbReference type="InterPro" id="IPR005186">
    <property type="entry name" value="FlaG"/>
</dbReference>
<protein>
    <submittedName>
        <fullName evidence="2">Flagellar protein FlaG</fullName>
    </submittedName>
</protein>
<keyword evidence="2" id="KW-0966">Cell projection</keyword>
<dbReference type="PANTHER" id="PTHR37166:SF1">
    <property type="entry name" value="PROTEIN FLAG"/>
    <property type="match status" value="1"/>
</dbReference>
<accession>A0A7V5U2Q9</accession>
<dbReference type="Gene3D" id="3.30.160.170">
    <property type="entry name" value="FlaG-like"/>
    <property type="match status" value="1"/>
</dbReference>
<keyword evidence="2" id="KW-0282">Flagellum</keyword>
<dbReference type="PANTHER" id="PTHR37166">
    <property type="entry name" value="PROTEIN FLAG"/>
    <property type="match status" value="1"/>
</dbReference>
<dbReference type="AlphaFoldDB" id="A0A7V5U2Q9"/>
<proteinExistence type="predicted"/>
<dbReference type="Proteomes" id="UP000886101">
    <property type="component" value="Unassembled WGS sequence"/>
</dbReference>
<feature type="compositionally biased region" description="Basic and acidic residues" evidence="1">
    <location>
        <begin position="31"/>
        <end position="44"/>
    </location>
</feature>
<comment type="caution">
    <text evidence="2">The sequence shown here is derived from an EMBL/GenBank/DDBJ whole genome shotgun (WGS) entry which is preliminary data.</text>
</comment>
<reference evidence="2" key="1">
    <citation type="journal article" date="2020" name="mSystems">
        <title>Genome- and Community-Level Interaction Insights into Carbon Utilization and Element Cycling Functions of Hydrothermarchaeota in Hydrothermal Sediment.</title>
        <authorList>
            <person name="Zhou Z."/>
            <person name="Liu Y."/>
            <person name="Xu W."/>
            <person name="Pan J."/>
            <person name="Luo Z.H."/>
            <person name="Li M."/>
        </authorList>
    </citation>
    <scope>NUCLEOTIDE SEQUENCE [LARGE SCALE GENOMIC DNA]</scope>
    <source>
        <strain evidence="2">HyVt-533</strain>
    </source>
</reference>
<evidence type="ECO:0000313" key="2">
    <source>
        <dbReference type="EMBL" id="HHI97201.1"/>
    </source>
</evidence>
<dbReference type="SUPFAM" id="SSF160214">
    <property type="entry name" value="FlaG-like"/>
    <property type="match status" value="1"/>
</dbReference>
<dbReference type="Pfam" id="PF03646">
    <property type="entry name" value="FlaG"/>
    <property type="match status" value="1"/>
</dbReference>
<organism evidence="2">
    <name type="scientific">Thermodesulfatator atlanticus</name>
    <dbReference type="NCBI Taxonomy" id="501497"/>
    <lineage>
        <taxon>Bacteria</taxon>
        <taxon>Pseudomonadati</taxon>
        <taxon>Thermodesulfobacteriota</taxon>
        <taxon>Thermodesulfobacteria</taxon>
        <taxon>Thermodesulfobacteriales</taxon>
        <taxon>Thermodesulfatatoraceae</taxon>
        <taxon>Thermodesulfatator</taxon>
    </lineage>
</organism>
<feature type="region of interest" description="Disordered" evidence="1">
    <location>
        <begin position="17"/>
        <end position="49"/>
    </location>
</feature>
<dbReference type="EMBL" id="DROK01000147">
    <property type="protein sequence ID" value="HHI97201.1"/>
    <property type="molecule type" value="Genomic_DNA"/>
</dbReference>
<sequence>MQIREVSGAIEAIREGPGVKQDFAKTSAQEWPRESKKEGVENRGNEQLGPQEAKEVVFAVQEELEKLNVRLVFNVDEDTKEIVVKVVDPKTNEVIKQIPPEELLEIRKKLDEIVGILFDVRV</sequence>
<dbReference type="InterPro" id="IPR035924">
    <property type="entry name" value="FlaG-like_sf"/>
</dbReference>
<evidence type="ECO:0000256" key="1">
    <source>
        <dbReference type="SAM" id="MobiDB-lite"/>
    </source>
</evidence>
<gene>
    <name evidence="2" type="ORF">ENJ96_05050</name>
</gene>
<keyword evidence="2" id="KW-0969">Cilium</keyword>